<feature type="compositionally biased region" description="Low complexity" evidence="1">
    <location>
        <begin position="98"/>
        <end position="113"/>
    </location>
</feature>
<dbReference type="Proteomes" id="UP000824782">
    <property type="component" value="Unassembled WGS sequence"/>
</dbReference>
<organism evidence="2 3">
    <name type="scientific">Engystomops pustulosus</name>
    <name type="common">Tungara frog</name>
    <name type="synonym">Physalaemus pustulosus</name>
    <dbReference type="NCBI Taxonomy" id="76066"/>
    <lineage>
        <taxon>Eukaryota</taxon>
        <taxon>Metazoa</taxon>
        <taxon>Chordata</taxon>
        <taxon>Craniata</taxon>
        <taxon>Vertebrata</taxon>
        <taxon>Euteleostomi</taxon>
        <taxon>Amphibia</taxon>
        <taxon>Batrachia</taxon>
        <taxon>Anura</taxon>
        <taxon>Neobatrachia</taxon>
        <taxon>Hyloidea</taxon>
        <taxon>Leptodactylidae</taxon>
        <taxon>Leiuperinae</taxon>
        <taxon>Engystomops</taxon>
    </lineage>
</organism>
<feature type="compositionally biased region" description="Low complexity" evidence="1">
    <location>
        <begin position="29"/>
        <end position="49"/>
    </location>
</feature>
<evidence type="ECO:0000313" key="2">
    <source>
        <dbReference type="EMBL" id="KAG8536009.1"/>
    </source>
</evidence>
<comment type="caution">
    <text evidence="2">The sequence shown here is derived from an EMBL/GenBank/DDBJ whole genome shotgun (WGS) entry which is preliminary data.</text>
</comment>
<evidence type="ECO:0000313" key="3">
    <source>
        <dbReference type="Proteomes" id="UP000824782"/>
    </source>
</evidence>
<name>A0AAV6YL57_ENGPU</name>
<sequence>MPISSIQATIAKLSIRPSSGGPELLNHYQPLQETTEPPTPEVTQTLLPPSSSQPDLTAPLIPEPETPPIQSTTNGPSAAPAEALDSHEPPPAPPSASPPQSSSSLTLLASLTPETFNLDSSQRGKQKMNKQSFLQPQNGSGLARGGKSGDDPLNMLDPLWTLNKT</sequence>
<evidence type="ECO:0000256" key="1">
    <source>
        <dbReference type="SAM" id="MobiDB-lite"/>
    </source>
</evidence>
<accession>A0AAV6YL57</accession>
<proteinExistence type="predicted"/>
<reference evidence="2" key="1">
    <citation type="thesis" date="2020" institute="ProQuest LLC" country="789 East Eisenhower Parkway, Ann Arbor, MI, USA">
        <title>Comparative Genomics and Chromosome Evolution.</title>
        <authorList>
            <person name="Mudd A.B."/>
        </authorList>
    </citation>
    <scope>NUCLEOTIDE SEQUENCE</scope>
    <source>
        <strain evidence="2">237g6f4</strain>
        <tissue evidence="2">Blood</tissue>
    </source>
</reference>
<dbReference type="EMBL" id="WNYA01052091">
    <property type="protein sequence ID" value="KAG8536009.1"/>
    <property type="molecule type" value="Genomic_DNA"/>
</dbReference>
<protein>
    <submittedName>
        <fullName evidence="2">Uncharacterized protein</fullName>
    </submittedName>
</protein>
<dbReference type="AlphaFoldDB" id="A0AAV6YL57"/>
<gene>
    <name evidence="2" type="ORF">GDO81_027294</name>
</gene>
<feature type="compositionally biased region" description="Polar residues" evidence="1">
    <location>
        <begin position="114"/>
        <end position="140"/>
    </location>
</feature>
<feature type="region of interest" description="Disordered" evidence="1">
    <location>
        <begin position="14"/>
        <end position="165"/>
    </location>
</feature>
<keyword evidence="3" id="KW-1185">Reference proteome</keyword>